<keyword evidence="2" id="KW-0812">Transmembrane</keyword>
<dbReference type="EMBL" id="AVOT02011042">
    <property type="protein sequence ID" value="MBW0491349.1"/>
    <property type="molecule type" value="Genomic_DNA"/>
</dbReference>
<dbReference type="Proteomes" id="UP000765509">
    <property type="component" value="Unassembled WGS sequence"/>
</dbReference>
<keyword evidence="2" id="KW-0472">Membrane</keyword>
<feature type="region of interest" description="Disordered" evidence="1">
    <location>
        <begin position="152"/>
        <end position="173"/>
    </location>
</feature>
<reference evidence="3" key="1">
    <citation type="submission" date="2021-03" db="EMBL/GenBank/DDBJ databases">
        <title>Draft genome sequence of rust myrtle Austropuccinia psidii MF-1, a brazilian biotype.</title>
        <authorList>
            <person name="Quecine M.C."/>
            <person name="Pachon D.M.R."/>
            <person name="Bonatelli M.L."/>
            <person name="Correr F.H."/>
            <person name="Franceschini L.M."/>
            <person name="Leite T.F."/>
            <person name="Margarido G.R.A."/>
            <person name="Almeida C.A."/>
            <person name="Ferrarezi J.A."/>
            <person name="Labate C.A."/>
        </authorList>
    </citation>
    <scope>NUCLEOTIDE SEQUENCE</scope>
    <source>
        <strain evidence="3">MF-1</strain>
    </source>
</reference>
<feature type="transmembrane region" description="Helical" evidence="2">
    <location>
        <begin position="57"/>
        <end position="79"/>
    </location>
</feature>
<evidence type="ECO:0000256" key="1">
    <source>
        <dbReference type="SAM" id="MobiDB-lite"/>
    </source>
</evidence>
<proteinExistence type="predicted"/>
<keyword evidence="2" id="KW-1133">Transmembrane helix</keyword>
<accession>A0A9Q3H657</accession>
<comment type="caution">
    <text evidence="3">The sequence shown here is derived from an EMBL/GenBank/DDBJ whole genome shotgun (WGS) entry which is preliminary data.</text>
</comment>
<evidence type="ECO:0000313" key="4">
    <source>
        <dbReference type="Proteomes" id="UP000765509"/>
    </source>
</evidence>
<dbReference type="AlphaFoldDB" id="A0A9Q3H657"/>
<evidence type="ECO:0000313" key="3">
    <source>
        <dbReference type="EMBL" id="MBW0491349.1"/>
    </source>
</evidence>
<organism evidence="3 4">
    <name type="scientific">Austropuccinia psidii MF-1</name>
    <dbReference type="NCBI Taxonomy" id="1389203"/>
    <lineage>
        <taxon>Eukaryota</taxon>
        <taxon>Fungi</taxon>
        <taxon>Dikarya</taxon>
        <taxon>Basidiomycota</taxon>
        <taxon>Pucciniomycotina</taxon>
        <taxon>Pucciniomycetes</taxon>
        <taxon>Pucciniales</taxon>
        <taxon>Sphaerophragmiaceae</taxon>
        <taxon>Austropuccinia</taxon>
    </lineage>
</organism>
<feature type="compositionally biased region" description="Acidic residues" evidence="1">
    <location>
        <begin position="163"/>
        <end position="173"/>
    </location>
</feature>
<protein>
    <submittedName>
        <fullName evidence="3">Uncharacterized protein</fullName>
    </submittedName>
</protein>
<name>A0A9Q3H657_9BASI</name>
<evidence type="ECO:0000256" key="2">
    <source>
        <dbReference type="SAM" id="Phobius"/>
    </source>
</evidence>
<sequence length="323" mass="35204">MASSGHFDPSQSMTPTRQLRSLILLVLSFWLGVRIVLNTTILDLQSAITVSFERGHAVVPGCQLLISGGIYGVGMMGLLGKSSQFLRHLLMMDLQGIPIVRNLNTFLEIGTNILDVLTGSRQRDVARWTNAGGPIYSSSEVPISRINTEGVVKRRRRISDSPTDPDAEGSDEFNGEKAVVAPHLVGNQSRTPSSQPLANKFQSQVTTITPRTFQPVLASIPTSLPPASPSPSHARPSLNQAVIPSPNQPPRNSPITTSQQLQPMVSSSRRRDGLSPLPFPSAQVFKKEIFGLSELPEKIQTWQVETKKLWLGYSGELIGIADR</sequence>
<gene>
    <name evidence="3" type="ORF">O181_031064</name>
</gene>
<feature type="transmembrane region" description="Helical" evidence="2">
    <location>
        <begin position="21"/>
        <end position="37"/>
    </location>
</feature>
<feature type="region of interest" description="Disordered" evidence="1">
    <location>
        <begin position="219"/>
        <end position="279"/>
    </location>
</feature>
<feature type="compositionally biased region" description="Polar residues" evidence="1">
    <location>
        <begin position="253"/>
        <end position="267"/>
    </location>
</feature>
<keyword evidence="4" id="KW-1185">Reference proteome</keyword>